<gene>
    <name evidence="7" type="ORF">V6255_17110</name>
</gene>
<keyword evidence="4" id="KW-0456">Lyase</keyword>
<evidence type="ECO:0000256" key="1">
    <source>
        <dbReference type="ARBA" id="ARBA00004418"/>
    </source>
</evidence>
<dbReference type="InterPro" id="IPR008397">
    <property type="entry name" value="Alginate_lyase_dom"/>
</dbReference>
<dbReference type="PANTHER" id="PTHR39210:SF1">
    <property type="entry name" value="HEPARIN-SULFATE LYASE"/>
    <property type="match status" value="1"/>
</dbReference>
<dbReference type="Gene3D" id="2.70.98.70">
    <property type="match status" value="1"/>
</dbReference>
<dbReference type="PANTHER" id="PTHR39210">
    <property type="entry name" value="HEPARIN-SULFATE LYASE"/>
    <property type="match status" value="1"/>
</dbReference>
<evidence type="ECO:0000313" key="7">
    <source>
        <dbReference type="EMBL" id="MEL0660854.1"/>
    </source>
</evidence>
<organism evidence="7 8">
    <name type="scientific">Psychromonas arctica</name>
    <dbReference type="NCBI Taxonomy" id="168275"/>
    <lineage>
        <taxon>Bacteria</taxon>
        <taxon>Pseudomonadati</taxon>
        <taxon>Pseudomonadota</taxon>
        <taxon>Gammaproteobacteria</taxon>
        <taxon>Alteromonadales</taxon>
        <taxon>Psychromonadaceae</taxon>
        <taxon>Psychromonas</taxon>
    </lineage>
</organism>
<protein>
    <submittedName>
        <fullName evidence="7">Heparinase II/III family protein</fullName>
    </submittedName>
</protein>
<dbReference type="EMBL" id="JBAKBA010000062">
    <property type="protein sequence ID" value="MEL0660854.1"/>
    <property type="molecule type" value="Genomic_DNA"/>
</dbReference>
<feature type="domain" description="Alginate lyase" evidence="5">
    <location>
        <begin position="70"/>
        <end position="254"/>
    </location>
</feature>
<keyword evidence="8" id="KW-1185">Reference proteome</keyword>
<dbReference type="RefSeq" id="WP_341629233.1">
    <property type="nucleotide sequence ID" value="NZ_JBAKBA010000062.1"/>
</dbReference>
<keyword evidence="2" id="KW-0732">Signal</keyword>
<sequence length="725" mass="81717">MSYQPLLMSYEQAADLRQYVGTDSLIGRSITEEIKALEAYMPMGIEIPGHGEAGGYEHNRHKQNYIHLDLAGRLYLITEDKRYLDYATTMLVEYAKVYKHRELNVSRDSNKPGRLFHQTLNENMWMLYSSCAYSCIRHELTESQQQLIENDLFKVMLEMFVVTYAENFDIIHNHGLWSVASAGICAYAINDQATVDKAIYGLKGDSVSGGFIAQLTQLFSPDGYYMEGPYYHRFSLRPIFLFAETIERRQPEIGIYQLKDEVIKTTAYAVMSTAFPNGTLPALNDSSRTMDINDLGILLATNICFDRYEQNETLLAMAKHQGHVWVHNTGAALSNALDNNADVANFNWGSLSLTDGAEGECGGVTILRHRDSKSDDSMALLWYGQHGSDAKLHSALDHGHFDGLHLSLFNNNQEFINDYGYGRWVNIEPKFGGRYIPENKNYCKQTIAHNTVVVDQISQNQGSTAIAQQHFGEKHFTLLANEASNGTGDGKLQAMSAFARDYYTGIDQQRTVIMLESEEFEKPLIIDLFRMISEEEHSYDYPVHYNGQIIHTNFEYQAHKSLSTVGNDYGYQHLWNLGQGKVESSSLTTWLMGNSYYSLISSANKDSEVIFARTGANDPDFNLRNEPMFILRQKAANHLFANVYETHGYFNEAIEASLNARGQVDSVTVLHVDDTASVVSLNLIDGKQVKVCVSNLTDINDNTETSIVIDGETLSWTGYIAIIKK</sequence>
<comment type="subcellular location">
    <subcellularLocation>
        <location evidence="1">Periplasm</location>
    </subcellularLocation>
</comment>
<dbReference type="Gene3D" id="1.50.10.100">
    <property type="entry name" value="Chondroitin AC/alginate lyase"/>
    <property type="match status" value="1"/>
</dbReference>
<dbReference type="SUPFAM" id="SSF48230">
    <property type="entry name" value="Chondroitin AC/alginate lyase"/>
    <property type="match status" value="1"/>
</dbReference>
<name>A0ABU9HG31_9GAMM</name>
<evidence type="ECO:0000259" key="6">
    <source>
        <dbReference type="Pfam" id="PF07940"/>
    </source>
</evidence>
<proteinExistence type="predicted"/>
<dbReference type="Proteomes" id="UP001366060">
    <property type="component" value="Unassembled WGS sequence"/>
</dbReference>
<accession>A0ABU9HG31</accession>
<dbReference type="Pfam" id="PF07940">
    <property type="entry name" value="Hepar_II_III_C"/>
    <property type="match status" value="1"/>
</dbReference>
<dbReference type="InterPro" id="IPR008929">
    <property type="entry name" value="Chondroitin_lyas"/>
</dbReference>
<evidence type="ECO:0000313" key="8">
    <source>
        <dbReference type="Proteomes" id="UP001366060"/>
    </source>
</evidence>
<evidence type="ECO:0000256" key="2">
    <source>
        <dbReference type="ARBA" id="ARBA00022729"/>
    </source>
</evidence>
<comment type="caution">
    <text evidence="7">The sequence shown here is derived from an EMBL/GenBank/DDBJ whole genome shotgun (WGS) entry which is preliminary data.</text>
</comment>
<dbReference type="InterPro" id="IPR012480">
    <property type="entry name" value="Hepar_II_III_C"/>
</dbReference>
<keyword evidence="3" id="KW-0574">Periplasm</keyword>
<evidence type="ECO:0000259" key="5">
    <source>
        <dbReference type="Pfam" id="PF05426"/>
    </source>
</evidence>
<feature type="domain" description="Heparinase II/III-like C-terminal" evidence="6">
    <location>
        <begin position="359"/>
        <end position="630"/>
    </location>
</feature>
<evidence type="ECO:0000256" key="4">
    <source>
        <dbReference type="ARBA" id="ARBA00023239"/>
    </source>
</evidence>
<dbReference type="Pfam" id="PF05426">
    <property type="entry name" value="Alginate_lyase"/>
    <property type="match status" value="1"/>
</dbReference>
<reference evidence="7 8" key="1">
    <citation type="submission" date="2024-02" db="EMBL/GenBank/DDBJ databases">
        <title>Bacteria isolated from the canopy kelp, Nereocystis luetkeana.</title>
        <authorList>
            <person name="Pfister C.A."/>
            <person name="Younker I.T."/>
            <person name="Light S.H."/>
        </authorList>
    </citation>
    <scope>NUCLEOTIDE SEQUENCE [LARGE SCALE GENOMIC DNA]</scope>
    <source>
        <strain evidence="7 8">TI.2.07</strain>
    </source>
</reference>
<evidence type="ECO:0000256" key="3">
    <source>
        <dbReference type="ARBA" id="ARBA00022764"/>
    </source>
</evidence>